<organism evidence="2 3">
    <name type="scientific">Sporichthya brevicatena</name>
    <dbReference type="NCBI Taxonomy" id="171442"/>
    <lineage>
        <taxon>Bacteria</taxon>
        <taxon>Bacillati</taxon>
        <taxon>Actinomycetota</taxon>
        <taxon>Actinomycetes</taxon>
        <taxon>Sporichthyales</taxon>
        <taxon>Sporichthyaceae</taxon>
        <taxon>Sporichthya</taxon>
    </lineage>
</organism>
<dbReference type="InterPro" id="IPR037914">
    <property type="entry name" value="SpoVT-AbrB_sf"/>
</dbReference>
<sequence>MHTADMSDLLGKATLRAKGQITLSARIREALHAREGDDVEFREEDGVVYVRAVRTIAADQAWFWSPEWQAGEVEASQEIARGETEKFDSTDEFLKSLGQ</sequence>
<dbReference type="SMART" id="SM00966">
    <property type="entry name" value="SpoVT_AbrB"/>
    <property type="match status" value="1"/>
</dbReference>
<dbReference type="Pfam" id="PF04014">
    <property type="entry name" value="MazE_antitoxin"/>
    <property type="match status" value="1"/>
</dbReference>
<feature type="domain" description="SpoVT-AbrB" evidence="1">
    <location>
        <begin position="13"/>
        <end position="58"/>
    </location>
</feature>
<name>A0ABN1GFK6_9ACTN</name>
<reference evidence="2 3" key="1">
    <citation type="journal article" date="2019" name="Int. J. Syst. Evol. Microbiol.">
        <title>The Global Catalogue of Microorganisms (GCM) 10K type strain sequencing project: providing services to taxonomists for standard genome sequencing and annotation.</title>
        <authorList>
            <consortium name="The Broad Institute Genomics Platform"/>
            <consortium name="The Broad Institute Genome Sequencing Center for Infectious Disease"/>
            <person name="Wu L."/>
            <person name="Ma J."/>
        </authorList>
    </citation>
    <scope>NUCLEOTIDE SEQUENCE [LARGE SCALE GENOMIC DNA]</scope>
    <source>
        <strain evidence="2 3">JCM 10671</strain>
    </source>
</reference>
<comment type="caution">
    <text evidence="2">The sequence shown here is derived from an EMBL/GenBank/DDBJ whole genome shotgun (WGS) entry which is preliminary data.</text>
</comment>
<proteinExistence type="predicted"/>
<keyword evidence="3" id="KW-1185">Reference proteome</keyword>
<dbReference type="Gene3D" id="2.10.260.10">
    <property type="match status" value="1"/>
</dbReference>
<protein>
    <submittedName>
        <fullName evidence="2">AbrB/MazE/SpoVT family DNA-binding domain-containing protein</fullName>
    </submittedName>
</protein>
<dbReference type="NCBIfam" id="TIGR01439">
    <property type="entry name" value="lp_hng_hel_AbrB"/>
    <property type="match status" value="1"/>
</dbReference>
<dbReference type="EMBL" id="BAAAHE010000008">
    <property type="protein sequence ID" value="GAA0610479.1"/>
    <property type="molecule type" value="Genomic_DNA"/>
</dbReference>
<gene>
    <name evidence="2" type="ORF">GCM10009547_10640</name>
</gene>
<dbReference type="InterPro" id="IPR007159">
    <property type="entry name" value="SpoVT-AbrB_dom"/>
</dbReference>
<dbReference type="SUPFAM" id="SSF89447">
    <property type="entry name" value="AbrB/MazE/MraZ-like"/>
    <property type="match status" value="1"/>
</dbReference>
<keyword evidence="2" id="KW-0238">DNA-binding</keyword>
<evidence type="ECO:0000313" key="2">
    <source>
        <dbReference type="EMBL" id="GAA0610479.1"/>
    </source>
</evidence>
<evidence type="ECO:0000259" key="1">
    <source>
        <dbReference type="SMART" id="SM00966"/>
    </source>
</evidence>
<evidence type="ECO:0000313" key="3">
    <source>
        <dbReference type="Proteomes" id="UP001500957"/>
    </source>
</evidence>
<dbReference type="Proteomes" id="UP001500957">
    <property type="component" value="Unassembled WGS sequence"/>
</dbReference>
<dbReference type="GO" id="GO:0003677">
    <property type="term" value="F:DNA binding"/>
    <property type="evidence" value="ECO:0007669"/>
    <property type="project" value="UniProtKB-KW"/>
</dbReference>
<accession>A0ABN1GFK6</accession>